<feature type="region of interest" description="Disordered" evidence="1">
    <location>
        <begin position="142"/>
        <end position="177"/>
    </location>
</feature>
<dbReference type="Proteomes" id="UP001217417">
    <property type="component" value="Unassembled WGS sequence"/>
</dbReference>
<evidence type="ECO:0000256" key="2">
    <source>
        <dbReference type="SAM" id="SignalP"/>
    </source>
</evidence>
<reference evidence="3" key="1">
    <citation type="submission" date="2023-03" db="EMBL/GenBank/DDBJ databases">
        <title>Near-Complete genome sequence of Lipomyces tetrasporous NRRL Y-64009, an oleaginous yeast capable of growing on lignocellulosic hydrolysates.</title>
        <authorList>
            <consortium name="Lawrence Berkeley National Laboratory"/>
            <person name="Jagtap S.S."/>
            <person name="Liu J.-J."/>
            <person name="Walukiewicz H.E."/>
            <person name="Pangilinan J."/>
            <person name="Lipzen A."/>
            <person name="Ahrendt S."/>
            <person name="Koriabine M."/>
            <person name="Cobaugh K."/>
            <person name="Salamov A."/>
            <person name="Yoshinaga Y."/>
            <person name="Ng V."/>
            <person name="Daum C."/>
            <person name="Grigoriev I.V."/>
            <person name="Slininger P.J."/>
            <person name="Dien B.S."/>
            <person name="Jin Y.-S."/>
            <person name="Rao C.V."/>
        </authorList>
    </citation>
    <scope>NUCLEOTIDE SEQUENCE</scope>
    <source>
        <strain evidence="3">NRRL Y-64009</strain>
    </source>
</reference>
<sequence>MKLVLVSLLLSFAVAHNRPTTRPPPTFTVPCILGGDPCPTGSTCTQTETCGGLCLASQTLPPVIPCTIGNDTPCGSASTCTPTMVCPPTPTDCLGQCIATAPPTGQPPLPSIPCIVGGNPCPEGSFCTQTMVCGGLCIPTPAPSPSASGHCHREDDDDDREDDEREHKNRKWKGWTD</sequence>
<keyword evidence="4" id="KW-1185">Reference proteome</keyword>
<feature type="compositionally biased region" description="Acidic residues" evidence="1">
    <location>
        <begin position="155"/>
        <end position="164"/>
    </location>
</feature>
<dbReference type="AlphaFoldDB" id="A0AAD7QY68"/>
<protein>
    <submittedName>
        <fullName evidence="3">Uncharacterized protein</fullName>
    </submittedName>
</protein>
<feature type="chain" id="PRO_5042201017" evidence="2">
    <location>
        <begin position="16"/>
        <end position="177"/>
    </location>
</feature>
<accession>A0AAD7QY68</accession>
<feature type="compositionally biased region" description="Basic residues" evidence="1">
    <location>
        <begin position="168"/>
        <end position="177"/>
    </location>
</feature>
<dbReference type="RefSeq" id="XP_056047068.1">
    <property type="nucleotide sequence ID" value="XM_056186228.1"/>
</dbReference>
<organism evidence="3 4">
    <name type="scientific">Lipomyces tetrasporus</name>
    <dbReference type="NCBI Taxonomy" id="54092"/>
    <lineage>
        <taxon>Eukaryota</taxon>
        <taxon>Fungi</taxon>
        <taxon>Dikarya</taxon>
        <taxon>Ascomycota</taxon>
        <taxon>Saccharomycotina</taxon>
        <taxon>Lipomycetes</taxon>
        <taxon>Lipomycetales</taxon>
        <taxon>Lipomycetaceae</taxon>
        <taxon>Lipomyces</taxon>
    </lineage>
</organism>
<gene>
    <name evidence="3" type="ORF">POJ06DRAFT_242461</name>
</gene>
<proteinExistence type="predicted"/>
<keyword evidence="2" id="KW-0732">Signal</keyword>
<dbReference type="GeneID" id="80881394"/>
<dbReference type="EMBL" id="JARPMG010000001">
    <property type="protein sequence ID" value="KAJ8103618.1"/>
    <property type="molecule type" value="Genomic_DNA"/>
</dbReference>
<name>A0AAD7QY68_9ASCO</name>
<comment type="caution">
    <text evidence="3">The sequence shown here is derived from an EMBL/GenBank/DDBJ whole genome shotgun (WGS) entry which is preliminary data.</text>
</comment>
<feature type="signal peptide" evidence="2">
    <location>
        <begin position="1"/>
        <end position="15"/>
    </location>
</feature>
<evidence type="ECO:0000313" key="3">
    <source>
        <dbReference type="EMBL" id="KAJ8103618.1"/>
    </source>
</evidence>
<evidence type="ECO:0000313" key="4">
    <source>
        <dbReference type="Proteomes" id="UP001217417"/>
    </source>
</evidence>
<evidence type="ECO:0000256" key="1">
    <source>
        <dbReference type="SAM" id="MobiDB-lite"/>
    </source>
</evidence>